<dbReference type="OrthoDB" id="6235706at2"/>
<dbReference type="EMBL" id="CP017476">
    <property type="protein sequence ID" value="AOW14339.1"/>
    <property type="molecule type" value="Genomic_DNA"/>
</dbReference>
<protein>
    <recommendedName>
        <fullName evidence="2">EamA domain-containing protein</fullName>
    </recommendedName>
</protein>
<evidence type="ECO:0000313" key="5">
    <source>
        <dbReference type="Proteomes" id="UP000185657"/>
    </source>
</evidence>
<feature type="transmembrane region" description="Helical" evidence="1">
    <location>
        <begin position="118"/>
        <end position="138"/>
    </location>
</feature>
<dbReference type="AlphaFoldDB" id="A0A167IV38"/>
<feature type="domain" description="EamA" evidence="2">
    <location>
        <begin position="4"/>
        <end position="135"/>
    </location>
</feature>
<dbReference type="PANTHER" id="PTHR22911">
    <property type="entry name" value="ACYL-MALONYL CONDENSING ENZYME-RELATED"/>
    <property type="match status" value="1"/>
</dbReference>
<dbReference type="STRING" id="1763535.LPB072_17340"/>
<evidence type="ECO:0000256" key="1">
    <source>
        <dbReference type="SAM" id="Phobius"/>
    </source>
</evidence>
<keyword evidence="1" id="KW-0472">Membrane</keyword>
<gene>
    <name evidence="3" type="ORF">LPB072_17340</name>
    <name evidence="4" type="ORF">LPB72_03695</name>
</gene>
<reference evidence="3 6" key="2">
    <citation type="submission" date="2016-10" db="EMBL/GenBank/DDBJ databases">
        <title>Hydorgenophaga sp. LPB0072 isolated from gastropod.</title>
        <authorList>
            <person name="Kim E."/>
            <person name="Yi H."/>
        </authorList>
    </citation>
    <scope>NUCLEOTIDE SEQUENCE [LARGE SCALE GENOMIC DNA]</scope>
    <source>
        <strain evidence="3 6">LPB0072</strain>
    </source>
</reference>
<feature type="transmembrane region" description="Helical" evidence="1">
    <location>
        <begin position="95"/>
        <end position="112"/>
    </location>
</feature>
<organism evidence="3 6">
    <name type="scientific">Hydrogenophaga crassostreae</name>
    <dbReference type="NCBI Taxonomy" id="1763535"/>
    <lineage>
        <taxon>Bacteria</taxon>
        <taxon>Pseudomonadati</taxon>
        <taxon>Pseudomonadota</taxon>
        <taxon>Betaproteobacteria</taxon>
        <taxon>Burkholderiales</taxon>
        <taxon>Comamonadaceae</taxon>
        <taxon>Hydrogenophaga</taxon>
    </lineage>
</organism>
<reference evidence="4 5" key="1">
    <citation type="submission" date="2016-02" db="EMBL/GenBank/DDBJ databases">
        <title>Draft genome sequence of Hydrogenophaga sp. LPB0072.</title>
        <authorList>
            <person name="Shin S.-K."/>
            <person name="Yi H."/>
        </authorList>
    </citation>
    <scope>NUCLEOTIDE SEQUENCE [LARGE SCALE GENOMIC DNA]</scope>
    <source>
        <strain evidence="4 5">LPB0072</strain>
    </source>
</reference>
<dbReference type="GO" id="GO:0016020">
    <property type="term" value="C:membrane"/>
    <property type="evidence" value="ECO:0007669"/>
    <property type="project" value="InterPro"/>
</dbReference>
<feature type="transmembrane region" description="Helical" evidence="1">
    <location>
        <begin position="217"/>
        <end position="241"/>
    </location>
</feature>
<dbReference type="Proteomes" id="UP000185680">
    <property type="component" value="Chromosome"/>
</dbReference>
<dbReference type="SUPFAM" id="SSF103481">
    <property type="entry name" value="Multidrug resistance efflux transporter EmrE"/>
    <property type="match status" value="2"/>
</dbReference>
<dbReference type="InterPro" id="IPR000620">
    <property type="entry name" value="EamA_dom"/>
</dbReference>
<name>A0A167IV38_9BURK</name>
<evidence type="ECO:0000313" key="3">
    <source>
        <dbReference type="EMBL" id="AOW14339.1"/>
    </source>
</evidence>
<dbReference type="EMBL" id="LVWD01000003">
    <property type="protein sequence ID" value="OAD43639.1"/>
    <property type="molecule type" value="Genomic_DNA"/>
</dbReference>
<dbReference type="PANTHER" id="PTHR22911:SF137">
    <property type="entry name" value="SOLUTE CARRIER FAMILY 35 MEMBER G2-RELATED"/>
    <property type="match status" value="1"/>
</dbReference>
<evidence type="ECO:0000313" key="4">
    <source>
        <dbReference type="EMBL" id="OAD43639.1"/>
    </source>
</evidence>
<feature type="transmembrane region" description="Helical" evidence="1">
    <location>
        <begin position="62"/>
        <end position="83"/>
    </location>
</feature>
<proteinExistence type="predicted"/>
<evidence type="ECO:0000259" key="2">
    <source>
        <dbReference type="Pfam" id="PF00892"/>
    </source>
</evidence>
<keyword evidence="1" id="KW-0812">Transmembrane</keyword>
<feature type="transmembrane region" description="Helical" evidence="1">
    <location>
        <begin position="36"/>
        <end position="56"/>
    </location>
</feature>
<dbReference type="Pfam" id="PF00892">
    <property type="entry name" value="EamA"/>
    <property type="match status" value="2"/>
</dbReference>
<feature type="transmembrane region" description="Helical" evidence="1">
    <location>
        <begin position="247"/>
        <end position="270"/>
    </location>
</feature>
<feature type="transmembrane region" description="Helical" evidence="1">
    <location>
        <begin position="154"/>
        <end position="174"/>
    </location>
</feature>
<accession>A0A167IV38</accession>
<feature type="transmembrane region" description="Helical" evidence="1">
    <location>
        <begin position="277"/>
        <end position="295"/>
    </location>
</feature>
<keyword evidence="5" id="KW-1185">Reference proteome</keyword>
<keyword evidence="1" id="KW-1133">Transmembrane helix</keyword>
<evidence type="ECO:0000313" key="6">
    <source>
        <dbReference type="Proteomes" id="UP000185680"/>
    </source>
</evidence>
<feature type="domain" description="EamA" evidence="2">
    <location>
        <begin position="157"/>
        <end position="294"/>
    </location>
</feature>
<dbReference type="InterPro" id="IPR037185">
    <property type="entry name" value="EmrE-like"/>
</dbReference>
<feature type="transmembrane region" description="Helical" evidence="1">
    <location>
        <begin position="6"/>
        <end position="24"/>
    </location>
</feature>
<sequence length="297" mass="31281">MRPEFMALLAATCWATASTFSVGPTQRLGAIGFSRLRMAFATVLLWALTLASGGWHSLHPSAMGLLALSGLIGIFVGDTALFACMNRLGPRRSGVLFACHALFSALLAWVWLGEVLWGWALLGSAMLMGGVMIAILWGRRSNESHIWEQTRGKLAVGVGFGLLAALCQSLATLMLKPLMTTGIDPIAASAVRTTLALAAHGALWFSGWKPARSGGPITLRDAGLVFMGAAVAMVLGMTLILKALHEGQAGIVAIFSSVSPIVILPLLWLIYRRRPALGAWVGATLAITGTALILGHS</sequence>
<feature type="transmembrane region" description="Helical" evidence="1">
    <location>
        <begin position="186"/>
        <end position="205"/>
    </location>
</feature>
<dbReference type="RefSeq" id="WP_066085872.1">
    <property type="nucleotide sequence ID" value="NZ_CP017476.1"/>
</dbReference>
<dbReference type="Proteomes" id="UP000185657">
    <property type="component" value="Unassembled WGS sequence"/>
</dbReference>
<dbReference type="KEGG" id="hyl:LPB072_17340"/>